<feature type="transmembrane region" description="Helical" evidence="7">
    <location>
        <begin position="32"/>
        <end position="50"/>
    </location>
</feature>
<dbReference type="Proteomes" id="UP000070409">
    <property type="component" value="Unassembled WGS sequence"/>
</dbReference>
<feature type="transmembrane region" description="Helical" evidence="7">
    <location>
        <begin position="130"/>
        <end position="151"/>
    </location>
</feature>
<name>A0A137ZKP6_9ACTN</name>
<evidence type="ECO:0000256" key="6">
    <source>
        <dbReference type="ARBA" id="ARBA00023136"/>
    </source>
</evidence>
<organism evidence="9 10">
    <name type="scientific">Tsukamurella pseudospumae</name>
    <dbReference type="NCBI Taxonomy" id="239498"/>
    <lineage>
        <taxon>Bacteria</taxon>
        <taxon>Bacillati</taxon>
        <taxon>Actinomycetota</taxon>
        <taxon>Actinomycetes</taxon>
        <taxon>Mycobacteriales</taxon>
        <taxon>Tsukamurellaceae</taxon>
        <taxon>Tsukamurella</taxon>
    </lineage>
</organism>
<dbReference type="EMBL" id="LSRE01000012">
    <property type="protein sequence ID" value="KXO98739.1"/>
    <property type="molecule type" value="Genomic_DNA"/>
</dbReference>
<feature type="transmembrane region" description="Helical" evidence="7">
    <location>
        <begin position="178"/>
        <end position="202"/>
    </location>
</feature>
<feature type="transmembrane region" description="Helical" evidence="7">
    <location>
        <begin position="90"/>
        <end position="118"/>
    </location>
</feature>
<protein>
    <submittedName>
        <fullName evidence="9">Glycerol-3-phosphate ABC transporter permease</fullName>
    </submittedName>
</protein>
<evidence type="ECO:0000256" key="1">
    <source>
        <dbReference type="ARBA" id="ARBA00004651"/>
    </source>
</evidence>
<dbReference type="Pfam" id="PF00528">
    <property type="entry name" value="BPD_transp_1"/>
    <property type="match status" value="1"/>
</dbReference>
<keyword evidence="3" id="KW-1003">Cell membrane</keyword>
<proteinExistence type="inferred from homology"/>
<comment type="subcellular location">
    <subcellularLocation>
        <location evidence="1 7">Cell membrane</location>
        <topology evidence="1 7">Multi-pass membrane protein</topology>
    </subcellularLocation>
</comment>
<evidence type="ECO:0000313" key="10">
    <source>
        <dbReference type="Proteomes" id="UP000070409"/>
    </source>
</evidence>
<sequence length="316" mass="35341">MQHATAVTATTERVEPSPKRGLAADLVPKDNLLFLLFVVPNLVLLAVFTYRPLIDNVRLSFHDWSLASSEPAKWIGLDNYREFFTKAESWQVVTVTLIFTVSAVVFSMVLGLALAMLLDQNLKGRNLVRSAVFAPFVISGAAIGAAFYFVFNPQFGAVASILGWFGIESPDFYQSPGWALFLVTFTYIWKNLGYTFVIYLAALQGLNKDLDEAAAIDGTPAWRKFWRVTLPQLRPATYFLSITVLLNSLQVFDILNIMFPDGGPQSGTTTMVFDIYWQTFRNQRAGYGATIATIMFLVLLIVTVVQVRMMDRGDDK</sequence>
<keyword evidence="6 7" id="KW-0472">Membrane</keyword>
<evidence type="ECO:0000256" key="5">
    <source>
        <dbReference type="ARBA" id="ARBA00022989"/>
    </source>
</evidence>
<dbReference type="PANTHER" id="PTHR30193:SF37">
    <property type="entry name" value="INNER MEMBRANE ABC TRANSPORTER PERMEASE PROTEIN YCJO"/>
    <property type="match status" value="1"/>
</dbReference>
<dbReference type="CDD" id="cd06261">
    <property type="entry name" value="TM_PBP2"/>
    <property type="match status" value="1"/>
</dbReference>
<feature type="domain" description="ABC transmembrane type-1" evidence="8">
    <location>
        <begin position="93"/>
        <end position="306"/>
    </location>
</feature>
<evidence type="ECO:0000256" key="3">
    <source>
        <dbReference type="ARBA" id="ARBA00022475"/>
    </source>
</evidence>
<evidence type="ECO:0000259" key="8">
    <source>
        <dbReference type="PROSITE" id="PS50928"/>
    </source>
</evidence>
<dbReference type="InterPro" id="IPR035906">
    <property type="entry name" value="MetI-like_sf"/>
</dbReference>
<dbReference type="PANTHER" id="PTHR30193">
    <property type="entry name" value="ABC TRANSPORTER PERMEASE PROTEIN"/>
    <property type="match status" value="1"/>
</dbReference>
<keyword evidence="2 7" id="KW-0813">Transport</keyword>
<dbReference type="InterPro" id="IPR000515">
    <property type="entry name" value="MetI-like"/>
</dbReference>
<dbReference type="PROSITE" id="PS50928">
    <property type="entry name" value="ABC_TM1"/>
    <property type="match status" value="1"/>
</dbReference>
<evidence type="ECO:0000256" key="4">
    <source>
        <dbReference type="ARBA" id="ARBA00022692"/>
    </source>
</evidence>
<keyword evidence="4 7" id="KW-0812">Transmembrane</keyword>
<feature type="transmembrane region" description="Helical" evidence="7">
    <location>
        <begin position="285"/>
        <end position="307"/>
    </location>
</feature>
<comment type="caution">
    <text evidence="9">The sequence shown here is derived from an EMBL/GenBank/DDBJ whole genome shotgun (WGS) entry which is preliminary data.</text>
</comment>
<evidence type="ECO:0000256" key="2">
    <source>
        <dbReference type="ARBA" id="ARBA00022448"/>
    </source>
</evidence>
<dbReference type="Gene3D" id="1.10.3720.10">
    <property type="entry name" value="MetI-like"/>
    <property type="match status" value="1"/>
</dbReference>
<accession>A0A137ZKP6</accession>
<gene>
    <name evidence="9" type="ORF">AXK61_03960</name>
</gene>
<evidence type="ECO:0000313" key="9">
    <source>
        <dbReference type="EMBL" id="KXO98739.1"/>
    </source>
</evidence>
<keyword evidence="10" id="KW-1185">Reference proteome</keyword>
<keyword evidence="5 7" id="KW-1133">Transmembrane helix</keyword>
<evidence type="ECO:0000256" key="7">
    <source>
        <dbReference type="RuleBase" id="RU363032"/>
    </source>
</evidence>
<comment type="similarity">
    <text evidence="7">Belongs to the binding-protein-dependent transport system permease family.</text>
</comment>
<dbReference type="InterPro" id="IPR051393">
    <property type="entry name" value="ABC_transporter_permease"/>
</dbReference>
<dbReference type="SUPFAM" id="SSF161098">
    <property type="entry name" value="MetI-like"/>
    <property type="match status" value="1"/>
</dbReference>
<reference evidence="9 10" key="1">
    <citation type="submission" date="2016-02" db="EMBL/GenBank/DDBJ databases">
        <authorList>
            <person name="Teng J.L."/>
            <person name="Tang Y."/>
            <person name="Huang Y."/>
            <person name="Guo F."/>
            <person name="Wei W."/>
            <person name="Chen J.H."/>
            <person name="Wong S.Y."/>
            <person name="Lau S.K."/>
            <person name="Woo P.C."/>
        </authorList>
    </citation>
    <scope>NUCLEOTIDE SEQUENCE [LARGE SCALE GENOMIC DNA]</scope>
    <source>
        <strain evidence="9 10">JCM 13375</strain>
    </source>
</reference>